<reference evidence="3 4" key="1">
    <citation type="submission" date="2016-10" db="EMBL/GenBank/DDBJ databases">
        <authorList>
            <person name="de Groot N.N."/>
        </authorList>
    </citation>
    <scope>NUCLEOTIDE SEQUENCE [LARGE SCALE GENOMIC DNA]</scope>
    <source>
        <strain evidence="3 4">DSM 19938</strain>
    </source>
</reference>
<evidence type="ECO:0000259" key="2">
    <source>
        <dbReference type="SMART" id="SM00460"/>
    </source>
</evidence>
<dbReference type="SUPFAM" id="SSF54001">
    <property type="entry name" value="Cysteine proteinases"/>
    <property type="match status" value="1"/>
</dbReference>
<dbReference type="Gene3D" id="3.10.620.30">
    <property type="match status" value="1"/>
</dbReference>
<dbReference type="Proteomes" id="UP000199532">
    <property type="component" value="Unassembled WGS sequence"/>
</dbReference>
<dbReference type="PANTHER" id="PTHR46333">
    <property type="entry name" value="CYTOKINESIS PROTEIN 3"/>
    <property type="match status" value="1"/>
</dbReference>
<dbReference type="PANTHER" id="PTHR46333:SF2">
    <property type="entry name" value="CYTOKINESIS PROTEIN 3"/>
    <property type="match status" value="1"/>
</dbReference>
<dbReference type="SMART" id="SM00460">
    <property type="entry name" value="TGc"/>
    <property type="match status" value="1"/>
</dbReference>
<feature type="domain" description="Transglutaminase-like" evidence="2">
    <location>
        <begin position="82"/>
        <end position="145"/>
    </location>
</feature>
<keyword evidence="1" id="KW-0732">Signal</keyword>
<dbReference type="STRING" id="408657.SAMN04487995_3137"/>
<dbReference type="InterPro" id="IPR002931">
    <property type="entry name" value="Transglutaminase-like"/>
</dbReference>
<evidence type="ECO:0000313" key="4">
    <source>
        <dbReference type="Proteomes" id="UP000199532"/>
    </source>
</evidence>
<organism evidence="3 4">
    <name type="scientific">Dyadobacter koreensis</name>
    <dbReference type="NCBI Taxonomy" id="408657"/>
    <lineage>
        <taxon>Bacteria</taxon>
        <taxon>Pseudomonadati</taxon>
        <taxon>Bacteroidota</taxon>
        <taxon>Cytophagia</taxon>
        <taxon>Cytophagales</taxon>
        <taxon>Spirosomataceae</taxon>
        <taxon>Dyadobacter</taxon>
    </lineage>
</organism>
<evidence type="ECO:0000256" key="1">
    <source>
        <dbReference type="SAM" id="SignalP"/>
    </source>
</evidence>
<proteinExistence type="predicted"/>
<dbReference type="AlphaFoldDB" id="A0A1H6VI93"/>
<dbReference type="InterPro" id="IPR038765">
    <property type="entry name" value="Papain-like_cys_pep_sf"/>
</dbReference>
<gene>
    <name evidence="3" type="ORF">SAMN04487995_3137</name>
</gene>
<dbReference type="Pfam" id="PF01841">
    <property type="entry name" value="Transglut_core"/>
    <property type="match status" value="1"/>
</dbReference>
<name>A0A1H6VI93_9BACT</name>
<sequence length="369" mass="42662">MIPLRHINRFIYAFSLLICPLLSTAQTAELDSVLSIIKYKSDTIRSIFDYVADEIQYDTEKAQMLQPSYQLHWSSKSVVLETIRRRKGVCEHYAELFNALLRRAGYESYTVSGYVKGPTKINDKVAHAWNAVRTSKGWYLYDPTWSSGTVDGNFQFVKDLNYTWYKVLPREFILTHIPFDPIWQLLNPPLSNHQIKANDFTSVKSNNYNFQDSITADISKPENLALISRLARIQSAGITNKLIEQYTKNLERNISYNTLSENLKLVNNSLSSVIIQYNIYITAKNKQFRKPQWSDPQLSNTMDLLKSNVQSCAALLETIKSQEPDAIRYIAELKTKISETEKSISAEDEFVSKYLSTKKPFRLSHFYKR</sequence>
<dbReference type="InterPro" id="IPR052557">
    <property type="entry name" value="CAP/Cytokinesis_protein"/>
</dbReference>
<feature type="chain" id="PRO_5011434108" evidence="1">
    <location>
        <begin position="26"/>
        <end position="369"/>
    </location>
</feature>
<dbReference type="EMBL" id="FNXY01000004">
    <property type="protein sequence ID" value="SEJ03406.1"/>
    <property type="molecule type" value="Genomic_DNA"/>
</dbReference>
<evidence type="ECO:0000313" key="3">
    <source>
        <dbReference type="EMBL" id="SEJ03406.1"/>
    </source>
</evidence>
<accession>A0A1H6VI93</accession>
<protein>
    <submittedName>
        <fullName evidence="3">Transglutaminase-like superfamily protein</fullName>
    </submittedName>
</protein>
<keyword evidence="4" id="KW-1185">Reference proteome</keyword>
<dbReference type="GO" id="GO:0005737">
    <property type="term" value="C:cytoplasm"/>
    <property type="evidence" value="ECO:0007669"/>
    <property type="project" value="TreeGrafter"/>
</dbReference>
<feature type="signal peptide" evidence="1">
    <location>
        <begin position="1"/>
        <end position="25"/>
    </location>
</feature>